<dbReference type="EMBL" id="CP011974">
    <property type="protein sequence ID" value="AKO91893.1"/>
    <property type="molecule type" value="Genomic_DNA"/>
</dbReference>
<proteinExistence type="predicted"/>
<gene>
    <name evidence="1" type="ORF">BEH_07125</name>
</gene>
<organism evidence="1 2">
    <name type="scientific">Priestia filamentosa</name>
    <dbReference type="NCBI Taxonomy" id="1402861"/>
    <lineage>
        <taxon>Bacteria</taxon>
        <taxon>Bacillati</taxon>
        <taxon>Bacillota</taxon>
        <taxon>Bacilli</taxon>
        <taxon>Bacillales</taxon>
        <taxon>Bacillaceae</taxon>
        <taxon>Priestia</taxon>
    </lineage>
</organism>
<reference evidence="1 2" key="1">
    <citation type="journal article" date="2015" name="PLoS ONE">
        <title>Genome Sequence of Bacillus endophyticus and Analysis of Its Companion Mechanism in the Ketogulonigenium vulgare-Bacillus Strain Consortium.</title>
        <authorList>
            <person name="Jia N."/>
            <person name="Du J."/>
            <person name="Ding M.Z."/>
            <person name="Gao F."/>
            <person name="Yuan Y.J."/>
        </authorList>
    </citation>
    <scope>NUCLEOTIDE SEQUENCE [LARGE SCALE GENOMIC DNA]</scope>
    <source>
        <strain evidence="1 2">Hbe603</strain>
    </source>
</reference>
<evidence type="ECO:0000313" key="1">
    <source>
        <dbReference type="EMBL" id="AKO91893.1"/>
    </source>
</evidence>
<evidence type="ECO:0000313" key="2">
    <source>
        <dbReference type="Proteomes" id="UP000036202"/>
    </source>
</evidence>
<dbReference type="RefSeq" id="WP_046216853.1">
    <property type="nucleotide sequence ID" value="NZ_CP011974.1"/>
</dbReference>
<dbReference type="AlphaFoldDB" id="A0A0H4KUB9"/>
<dbReference type="PATRIC" id="fig|135735.6.peg.1438"/>
<keyword evidence="2" id="KW-1185">Reference proteome</keyword>
<reference evidence="2" key="2">
    <citation type="submission" date="2015-06" db="EMBL/GenBank/DDBJ databases">
        <title>Genome Sequence of Bacillus endophyticus and Analysis of its Companion Mechanism in the Ketogulonigenium vulgare-Bacillus strain Consortium.</title>
        <authorList>
            <person name="Jia N."/>
            <person name="Du J."/>
            <person name="Ding M.-Z."/>
            <person name="Gao F."/>
            <person name="Yuan Y.-J."/>
        </authorList>
    </citation>
    <scope>NUCLEOTIDE SEQUENCE [LARGE SCALE GENOMIC DNA]</scope>
    <source>
        <strain evidence="2">Hbe603</strain>
    </source>
</reference>
<dbReference type="OrthoDB" id="2942462at2"/>
<accession>A0A0H4KUB9</accession>
<protein>
    <submittedName>
        <fullName evidence="1">Uncharacterized protein</fullName>
    </submittedName>
</protein>
<dbReference type="Proteomes" id="UP000036202">
    <property type="component" value="Chromosome"/>
</dbReference>
<sequence length="93" mass="10335">MRIGSGYAGSENVTTSVANHEIVPPTPSNYVNVKRSFYKLSLTVLQDAHIKINGGAPILLKANQSFEMDRFDAVIYSLVIVEPNIEFQWMGAY</sequence>
<name>A0A0H4KUB9_9BACI</name>
<dbReference type="KEGG" id="beo:BEH_07125"/>